<proteinExistence type="predicted"/>
<gene>
    <name evidence="1" type="ORF">LMG1861_02175</name>
</gene>
<organism evidence="1 2">
    <name type="scientific">Achromobacter piechaudii</name>
    <dbReference type="NCBI Taxonomy" id="72556"/>
    <lineage>
        <taxon>Bacteria</taxon>
        <taxon>Pseudomonadati</taxon>
        <taxon>Pseudomonadota</taxon>
        <taxon>Betaproteobacteria</taxon>
        <taxon>Burkholderiales</taxon>
        <taxon>Alcaligenaceae</taxon>
        <taxon>Achromobacter</taxon>
    </lineage>
</organism>
<evidence type="ECO:0000313" key="2">
    <source>
        <dbReference type="Proteomes" id="UP000494105"/>
    </source>
</evidence>
<name>A0A6S7CRD5_9BURK</name>
<dbReference type="AlphaFoldDB" id="A0A6S7CRD5"/>
<dbReference type="EMBL" id="CADILD010000002">
    <property type="protein sequence ID" value="CAB3859317.1"/>
    <property type="molecule type" value="Genomic_DNA"/>
</dbReference>
<accession>A0A6S7CRD5</accession>
<protein>
    <submittedName>
        <fullName evidence="1">Uncharacterized protein</fullName>
    </submittedName>
</protein>
<sequence length="91" mass="9012">MAPAAADSALLAGSLLVPAFLAGVFAPLFAGRESADGFGRCWASTSEKLGPFLFAGADLVPIASAMEVGATGETVGKGRGAVIWGFLLGIA</sequence>
<reference evidence="1 2" key="1">
    <citation type="submission" date="2020-04" db="EMBL/GenBank/DDBJ databases">
        <authorList>
            <person name="De Canck E."/>
        </authorList>
    </citation>
    <scope>NUCLEOTIDE SEQUENCE [LARGE SCALE GENOMIC DNA]</scope>
    <source>
        <strain evidence="1 2">LMG 1861</strain>
    </source>
</reference>
<evidence type="ECO:0000313" key="1">
    <source>
        <dbReference type="EMBL" id="CAB3859317.1"/>
    </source>
</evidence>
<dbReference type="Proteomes" id="UP000494105">
    <property type="component" value="Unassembled WGS sequence"/>
</dbReference>